<dbReference type="HOGENOM" id="CLU_021095_0_1_3"/>
<dbReference type="PANTHER" id="PTHR30408:SF12">
    <property type="entry name" value="TYPE I RESTRICTION ENZYME MJAVIII SPECIFICITY SUBUNIT"/>
    <property type="match status" value="1"/>
</dbReference>
<dbReference type="SUPFAM" id="SSF116734">
    <property type="entry name" value="DNA methylase specificity domain"/>
    <property type="match status" value="2"/>
</dbReference>
<dbReference type="InterPro" id="IPR052021">
    <property type="entry name" value="Type-I_RS_S_subunit"/>
</dbReference>
<dbReference type="CDD" id="cd17249">
    <property type="entry name" value="RMtype1_S_EcoR124I-TRD2-CR2_like"/>
    <property type="match status" value="1"/>
</dbReference>
<dbReference type="InterPro" id="IPR000055">
    <property type="entry name" value="Restrct_endonuc_typeI_TRD"/>
</dbReference>
<dbReference type="CDD" id="cd17275">
    <property type="entry name" value="RMtype1_S_MjaORF132P-TRD1-CR1_like"/>
    <property type="match status" value="1"/>
</dbReference>
<proteinExistence type="inferred from homology"/>
<dbReference type="GO" id="GO:0003677">
    <property type="term" value="F:DNA binding"/>
    <property type="evidence" value="ECO:0007669"/>
    <property type="project" value="UniProtKB-KW"/>
</dbReference>
<evidence type="ECO:0000313" key="5">
    <source>
        <dbReference type="EMBL" id="CCI15093.1"/>
    </source>
</evidence>
<evidence type="ECO:0000256" key="1">
    <source>
        <dbReference type="ARBA" id="ARBA00010923"/>
    </source>
</evidence>
<evidence type="ECO:0000313" key="6">
    <source>
        <dbReference type="Proteomes" id="UP000003613"/>
    </source>
</evidence>
<evidence type="ECO:0000256" key="3">
    <source>
        <dbReference type="ARBA" id="ARBA00023125"/>
    </source>
</evidence>
<sequence>MSVEGWKNSSLISLLKILKSGGTPNTSQSDFYGGDIPFVAIEDMSASRKYLCSTVKSLTKEGLKNSNAWLVPQNSLLYSIYATLGLVRINTIPVATNQAILAMIVNDEMVVQDYLYYWLEYIRDSVVNLSAQTTQSNLSATTVKPFVVQHPQNKQEQTQIATILSTIDRAIEQTEALISKQQRIKTGLMQDLLTKGIDENGNIRSEETHNFKDSPLGRIPVEWEVSQLRDTGTWLSGGTPSKSEKTYWGPFVPWVCSKDMKVFDLKNTLEMITQKGVLSGSKVAPKDSVLIVVRGMILAHTFPVVYLTRDMAFNQDIKAIIPNENIYGRYLAYWFSANSSQLLKLTTTATHGTKRLETNDLLEFALCLPSKMEQKKIIYLLDKSQYDIEITKEYLQKLKLQKTGLMQDLLTGKVRVTNLLNQKTATN</sequence>
<reference evidence="5 6" key="1">
    <citation type="submission" date="2012-04" db="EMBL/GenBank/DDBJ databases">
        <authorList>
            <person name="Genoscope - CEA"/>
        </authorList>
    </citation>
    <scope>NUCLEOTIDE SEQUENCE [LARGE SCALE GENOMIC DNA]</scope>
    <source>
        <strain evidence="5 6">9807</strain>
    </source>
</reference>
<evidence type="ECO:0000259" key="4">
    <source>
        <dbReference type="Pfam" id="PF01420"/>
    </source>
</evidence>
<dbReference type="Pfam" id="PF01420">
    <property type="entry name" value="Methylase_S"/>
    <property type="match status" value="2"/>
</dbReference>
<dbReference type="AlphaFoldDB" id="I4GZ69"/>
<accession>I4GZ69</accession>
<keyword evidence="2" id="KW-0680">Restriction system</keyword>
<name>I4GZ69_MICAE</name>
<keyword evidence="3" id="KW-0238">DNA-binding</keyword>
<dbReference type="InterPro" id="IPR044946">
    <property type="entry name" value="Restrct_endonuc_typeI_TRD_sf"/>
</dbReference>
<dbReference type="RefSeq" id="WP_002786175.1">
    <property type="nucleotide sequence ID" value="NZ_HE973326.1"/>
</dbReference>
<evidence type="ECO:0000256" key="2">
    <source>
        <dbReference type="ARBA" id="ARBA00022747"/>
    </source>
</evidence>
<protein>
    <submittedName>
        <fullName evidence="5">Restriction modification system DNA specificity domain protein</fullName>
    </submittedName>
</protein>
<dbReference type="Proteomes" id="UP000003613">
    <property type="component" value="Unassembled WGS sequence"/>
</dbReference>
<organism evidence="5 6">
    <name type="scientific">Microcystis aeruginosa PCC 9807</name>
    <dbReference type="NCBI Taxonomy" id="1160283"/>
    <lineage>
        <taxon>Bacteria</taxon>
        <taxon>Bacillati</taxon>
        <taxon>Cyanobacteriota</taxon>
        <taxon>Cyanophyceae</taxon>
        <taxon>Oscillatoriophycideae</taxon>
        <taxon>Chroococcales</taxon>
        <taxon>Microcystaceae</taxon>
        <taxon>Microcystis</taxon>
    </lineage>
</organism>
<feature type="domain" description="Type I restriction modification DNA specificity" evidence="4">
    <location>
        <begin position="4"/>
        <end position="175"/>
    </location>
</feature>
<gene>
    <name evidence="5" type="ORF">MICAF_1130019</name>
</gene>
<dbReference type="GO" id="GO:0009307">
    <property type="term" value="P:DNA restriction-modification system"/>
    <property type="evidence" value="ECO:0007669"/>
    <property type="project" value="UniProtKB-KW"/>
</dbReference>
<dbReference type="PANTHER" id="PTHR30408">
    <property type="entry name" value="TYPE-1 RESTRICTION ENZYME ECOKI SPECIFICITY PROTEIN"/>
    <property type="match status" value="1"/>
</dbReference>
<comment type="caution">
    <text evidence="5">The sequence shown here is derived from an EMBL/GenBank/DDBJ whole genome shotgun (WGS) entry which is preliminary data.</text>
</comment>
<feature type="domain" description="Type I restriction modification DNA specificity" evidence="4">
    <location>
        <begin position="220"/>
        <end position="399"/>
    </location>
</feature>
<comment type="similarity">
    <text evidence="1">Belongs to the type-I restriction system S methylase family.</text>
</comment>
<dbReference type="Gene3D" id="3.90.220.20">
    <property type="entry name" value="DNA methylase specificity domains"/>
    <property type="match status" value="2"/>
</dbReference>
<dbReference type="Gene3D" id="1.10.287.1120">
    <property type="entry name" value="Bipartite methylase S protein"/>
    <property type="match status" value="1"/>
</dbReference>
<dbReference type="EMBL" id="CAIM01000017">
    <property type="protein sequence ID" value="CCI15093.1"/>
    <property type="molecule type" value="Genomic_DNA"/>
</dbReference>